<protein>
    <submittedName>
        <fullName evidence="1">Uncharacterized protein</fullName>
    </submittedName>
</protein>
<dbReference type="InterPro" id="IPR058915">
    <property type="entry name" value="AcrVA2-like"/>
</dbReference>
<accession>A0A2A2MFB0</accession>
<organism evidence="1 2">
    <name type="scientific">Hafnia paralvei</name>
    <dbReference type="NCBI Taxonomy" id="546367"/>
    <lineage>
        <taxon>Bacteria</taxon>
        <taxon>Pseudomonadati</taxon>
        <taxon>Pseudomonadota</taxon>
        <taxon>Gammaproteobacteria</taxon>
        <taxon>Enterobacterales</taxon>
        <taxon>Hafniaceae</taxon>
        <taxon>Hafnia</taxon>
    </lineage>
</organism>
<dbReference type="Proteomes" id="UP000218796">
    <property type="component" value="Unassembled WGS sequence"/>
</dbReference>
<evidence type="ECO:0000313" key="1">
    <source>
        <dbReference type="EMBL" id="PAV97317.1"/>
    </source>
</evidence>
<comment type="caution">
    <text evidence="1">The sequence shown here is derived from an EMBL/GenBank/DDBJ whole genome shotgun (WGS) entry which is preliminary data.</text>
</comment>
<gene>
    <name evidence="1" type="ORF">CJD50_06585</name>
</gene>
<dbReference type="AlphaFoldDB" id="A0A2A2MFB0"/>
<dbReference type="RefSeq" id="WP_039186232.1">
    <property type="nucleotide sequence ID" value="NZ_CAURWF010000010.1"/>
</dbReference>
<evidence type="ECO:0000313" key="2">
    <source>
        <dbReference type="Proteomes" id="UP000218796"/>
    </source>
</evidence>
<reference evidence="1 2" key="1">
    <citation type="submission" date="2017-08" db="EMBL/GenBank/DDBJ databases">
        <title>Draft Genome Sequence of Hafnia alvei CITHA-6 Isolated from Raw Bovine Milk.</title>
        <authorList>
            <person name="Culligan E.P."/>
            <person name="Mcsweeney A."/>
            <person name="O'Doherty C."/>
            <person name="Gleeson E."/>
            <person name="O'Riordan D."/>
            <person name="Sleator R.D."/>
        </authorList>
    </citation>
    <scope>NUCLEOTIDE SEQUENCE [LARGE SCALE GENOMIC DNA]</scope>
    <source>
        <strain evidence="1 2">CITHA-6</strain>
    </source>
</reference>
<keyword evidence="2" id="KW-1185">Reference proteome</keyword>
<name>A0A2A2MFB0_9GAMM</name>
<dbReference type="Pfam" id="PF26125">
    <property type="entry name" value="AcrVA2-like"/>
    <property type="match status" value="1"/>
</dbReference>
<dbReference type="EMBL" id="NQMS01000002">
    <property type="protein sequence ID" value="PAV97317.1"/>
    <property type="molecule type" value="Genomic_DNA"/>
</dbReference>
<proteinExistence type="predicted"/>
<sequence length="153" mass="17708">MFHSGLESSGARSEEINLLRQSEYISQLLKRKADDISKLMSILLYICSDEPEIDSERQLGTYPSRPKPVKTKKGFRLFPANGVHYWTVGDKTGRTLGEVQAHGLTEMTTGRHPRTHLRRGHWHDFWSGKKDEPDMRKFSYRWLPPQIIGGRQD</sequence>